<sequence>MMNAKRRNLSRDKRPVSKPPEITFDILTKFPIEIIYDILTRLPIESIMTCRIVCKSWNDLTQHPDFIKFQLGRSNYLPTRIILHDYNVNRLLLLDTEEHKVKWIPKWLRTQKKLLKGREVMCSCNGLVCIALEYKLDPVYVFNPITGKCMLLPSSDSKTHLPTQKIGLGFDPSSDKYKVVRFYKERSKASRFEILALGESSWRELRIPHNIPCWHASGLVFWSGTLCWIMINKVDPQDYYKVSILAFDLNEKKFQIISLPKEFPPPQPHVELLDLGGHLTVVEHDSNLMKMWRLTGEKVGEFSVCLEQTYDTHVLWNDRLSYDIIGGLNREYYLLKVKFWKGRHRVTHITQFFPQTVQYVPVNIPNRRFNFIGFKPSFVSPIASSSRLSR</sequence>
<dbReference type="SUPFAM" id="SSF81383">
    <property type="entry name" value="F-box domain"/>
    <property type="match status" value="1"/>
</dbReference>
<dbReference type="Pfam" id="PF00646">
    <property type="entry name" value="F-box"/>
    <property type="match status" value="1"/>
</dbReference>
<name>A0A5J5BHH7_9ASTE</name>
<evidence type="ECO:0000313" key="2">
    <source>
        <dbReference type="EMBL" id="KAA8542575.1"/>
    </source>
</evidence>
<accession>A0A5J5BHH7</accession>
<dbReference type="PROSITE" id="PS50181">
    <property type="entry name" value="FBOX"/>
    <property type="match status" value="1"/>
</dbReference>
<protein>
    <recommendedName>
        <fullName evidence="1">F-box domain-containing protein</fullName>
    </recommendedName>
</protein>
<dbReference type="OrthoDB" id="5319261at2759"/>
<dbReference type="InterPro" id="IPR017451">
    <property type="entry name" value="F-box-assoc_interact_dom"/>
</dbReference>
<dbReference type="Pfam" id="PF08268">
    <property type="entry name" value="FBA_3"/>
    <property type="match status" value="1"/>
</dbReference>
<dbReference type="PANTHER" id="PTHR31672:SF13">
    <property type="entry name" value="F-BOX PROTEIN CPR30-LIKE"/>
    <property type="match status" value="1"/>
</dbReference>
<dbReference type="AlphaFoldDB" id="A0A5J5BHH7"/>
<dbReference type="EMBL" id="CM018035">
    <property type="protein sequence ID" value="KAA8542575.1"/>
    <property type="molecule type" value="Genomic_DNA"/>
</dbReference>
<evidence type="ECO:0000313" key="3">
    <source>
        <dbReference type="Proteomes" id="UP000325577"/>
    </source>
</evidence>
<dbReference type="CDD" id="cd22157">
    <property type="entry name" value="F-box_AtFBW1-like"/>
    <property type="match status" value="1"/>
</dbReference>
<dbReference type="InterPro" id="IPR036047">
    <property type="entry name" value="F-box-like_dom_sf"/>
</dbReference>
<keyword evidence="3" id="KW-1185">Reference proteome</keyword>
<dbReference type="InterPro" id="IPR001810">
    <property type="entry name" value="F-box_dom"/>
</dbReference>
<dbReference type="Gene3D" id="1.20.1280.50">
    <property type="match status" value="1"/>
</dbReference>
<dbReference type="SMART" id="SM00256">
    <property type="entry name" value="FBOX"/>
    <property type="match status" value="1"/>
</dbReference>
<dbReference type="InterPro" id="IPR050796">
    <property type="entry name" value="SCF_F-box_component"/>
</dbReference>
<proteinExistence type="predicted"/>
<feature type="domain" description="F-box" evidence="1">
    <location>
        <begin position="24"/>
        <end position="71"/>
    </location>
</feature>
<organism evidence="2 3">
    <name type="scientific">Nyssa sinensis</name>
    <dbReference type="NCBI Taxonomy" id="561372"/>
    <lineage>
        <taxon>Eukaryota</taxon>
        <taxon>Viridiplantae</taxon>
        <taxon>Streptophyta</taxon>
        <taxon>Embryophyta</taxon>
        <taxon>Tracheophyta</taxon>
        <taxon>Spermatophyta</taxon>
        <taxon>Magnoliopsida</taxon>
        <taxon>eudicotyledons</taxon>
        <taxon>Gunneridae</taxon>
        <taxon>Pentapetalae</taxon>
        <taxon>asterids</taxon>
        <taxon>Cornales</taxon>
        <taxon>Nyssaceae</taxon>
        <taxon>Nyssa</taxon>
    </lineage>
</organism>
<reference evidence="2 3" key="1">
    <citation type="submission" date="2019-09" db="EMBL/GenBank/DDBJ databases">
        <title>A chromosome-level genome assembly of the Chinese tupelo Nyssa sinensis.</title>
        <authorList>
            <person name="Yang X."/>
            <person name="Kang M."/>
            <person name="Yang Y."/>
            <person name="Xiong H."/>
            <person name="Wang M."/>
            <person name="Zhang Z."/>
            <person name="Wang Z."/>
            <person name="Wu H."/>
            <person name="Ma T."/>
            <person name="Liu J."/>
            <person name="Xi Z."/>
        </authorList>
    </citation>
    <scope>NUCLEOTIDE SEQUENCE [LARGE SCALE GENOMIC DNA]</scope>
    <source>
        <strain evidence="2">J267</strain>
        <tissue evidence="2">Leaf</tissue>
    </source>
</reference>
<dbReference type="NCBIfam" id="TIGR01640">
    <property type="entry name" value="F_box_assoc_1"/>
    <property type="match status" value="1"/>
</dbReference>
<dbReference type="Proteomes" id="UP000325577">
    <property type="component" value="Linkage Group LG12"/>
</dbReference>
<dbReference type="InterPro" id="IPR013187">
    <property type="entry name" value="F-box-assoc_dom_typ3"/>
</dbReference>
<gene>
    <name evidence="2" type="ORF">F0562_023727</name>
</gene>
<dbReference type="PANTHER" id="PTHR31672">
    <property type="entry name" value="BNACNNG10540D PROTEIN"/>
    <property type="match status" value="1"/>
</dbReference>
<evidence type="ECO:0000259" key="1">
    <source>
        <dbReference type="PROSITE" id="PS50181"/>
    </source>
</evidence>